<protein>
    <submittedName>
        <fullName evidence="1">Uncharacterized protein</fullName>
    </submittedName>
</protein>
<proteinExistence type="predicted"/>
<sequence length="107" mass="12112">MLPIITSYSRGLTTSDDPCFRHLSLQQLPTGRSTSLRLEKGLHFHGPGQLNPQCPTAQPKSPPHGFSVLEFFWGLWGWVSEDERERGKTEPLYEIEKLQLGLVPLLN</sequence>
<dbReference type="Proteomes" id="UP000825729">
    <property type="component" value="Unassembled WGS sequence"/>
</dbReference>
<dbReference type="EMBL" id="JAINDJ010000002">
    <property type="protein sequence ID" value="KAG9458742.1"/>
    <property type="molecule type" value="Genomic_DNA"/>
</dbReference>
<comment type="caution">
    <text evidence="1">The sequence shown here is derived from an EMBL/GenBank/DDBJ whole genome shotgun (WGS) entry which is preliminary data.</text>
</comment>
<reference evidence="1 2" key="1">
    <citation type="submission" date="2021-07" db="EMBL/GenBank/DDBJ databases">
        <title>The Aristolochia fimbriata genome: insights into angiosperm evolution, floral development and chemical biosynthesis.</title>
        <authorList>
            <person name="Jiao Y."/>
        </authorList>
    </citation>
    <scope>NUCLEOTIDE SEQUENCE [LARGE SCALE GENOMIC DNA]</scope>
    <source>
        <strain evidence="1">IBCAS-2021</strain>
        <tissue evidence="1">Leaf</tissue>
    </source>
</reference>
<evidence type="ECO:0000313" key="2">
    <source>
        <dbReference type="Proteomes" id="UP000825729"/>
    </source>
</evidence>
<name>A0AAV7FFC0_ARIFI</name>
<evidence type="ECO:0000313" key="1">
    <source>
        <dbReference type="EMBL" id="KAG9458742.1"/>
    </source>
</evidence>
<gene>
    <name evidence="1" type="ORF">H6P81_003250</name>
</gene>
<organism evidence="1 2">
    <name type="scientific">Aristolochia fimbriata</name>
    <name type="common">White veined hardy Dutchman's pipe vine</name>
    <dbReference type="NCBI Taxonomy" id="158543"/>
    <lineage>
        <taxon>Eukaryota</taxon>
        <taxon>Viridiplantae</taxon>
        <taxon>Streptophyta</taxon>
        <taxon>Embryophyta</taxon>
        <taxon>Tracheophyta</taxon>
        <taxon>Spermatophyta</taxon>
        <taxon>Magnoliopsida</taxon>
        <taxon>Magnoliidae</taxon>
        <taxon>Piperales</taxon>
        <taxon>Aristolochiaceae</taxon>
        <taxon>Aristolochia</taxon>
    </lineage>
</organism>
<keyword evidence="2" id="KW-1185">Reference proteome</keyword>
<accession>A0AAV7FFC0</accession>
<dbReference type="AlphaFoldDB" id="A0AAV7FFC0"/>